<feature type="domain" description="Glycoside hydrolase family 9" evidence="10">
    <location>
        <begin position="71"/>
        <end position="522"/>
    </location>
</feature>
<dbReference type="PANTHER" id="PTHR22298">
    <property type="entry name" value="ENDO-1,4-BETA-GLUCANASE"/>
    <property type="match status" value="1"/>
</dbReference>
<evidence type="ECO:0000313" key="11">
    <source>
        <dbReference type="EMBL" id="CAL5221091.1"/>
    </source>
</evidence>
<keyword evidence="6" id="KW-0119">Carbohydrate metabolism</keyword>
<dbReference type="InterPro" id="IPR012341">
    <property type="entry name" value="6hp_glycosidase-like_sf"/>
</dbReference>
<evidence type="ECO:0000259" key="10">
    <source>
        <dbReference type="Pfam" id="PF00759"/>
    </source>
</evidence>
<keyword evidence="8" id="KW-0624">Polysaccharide degradation</keyword>
<evidence type="ECO:0000256" key="3">
    <source>
        <dbReference type="ARBA" id="ARBA00012601"/>
    </source>
</evidence>
<comment type="caution">
    <text evidence="11">The sequence shown here is derived from an EMBL/GenBank/DDBJ whole genome shotgun (WGS) entry which is preliminary data.</text>
</comment>
<proteinExistence type="inferred from homology"/>
<dbReference type="EC" id="3.2.1.4" evidence="3"/>
<accession>A0ABP1FQ82</accession>
<keyword evidence="5" id="KW-0136">Cellulose degradation</keyword>
<dbReference type="EMBL" id="CAXHTA020000005">
    <property type="protein sequence ID" value="CAL5221091.1"/>
    <property type="molecule type" value="Genomic_DNA"/>
</dbReference>
<evidence type="ECO:0000256" key="8">
    <source>
        <dbReference type="ARBA" id="ARBA00023326"/>
    </source>
</evidence>
<evidence type="ECO:0000256" key="1">
    <source>
        <dbReference type="ARBA" id="ARBA00000966"/>
    </source>
</evidence>
<evidence type="ECO:0000256" key="4">
    <source>
        <dbReference type="ARBA" id="ARBA00022801"/>
    </source>
</evidence>
<evidence type="ECO:0000256" key="2">
    <source>
        <dbReference type="ARBA" id="ARBA00007072"/>
    </source>
</evidence>
<gene>
    <name evidence="11" type="primary">g3221</name>
    <name evidence="11" type="ORF">VP750_LOCUS2750</name>
</gene>
<organism evidence="11 12">
    <name type="scientific">Coccomyxa viridis</name>
    <dbReference type="NCBI Taxonomy" id="1274662"/>
    <lineage>
        <taxon>Eukaryota</taxon>
        <taxon>Viridiplantae</taxon>
        <taxon>Chlorophyta</taxon>
        <taxon>core chlorophytes</taxon>
        <taxon>Trebouxiophyceae</taxon>
        <taxon>Trebouxiophyceae incertae sedis</taxon>
        <taxon>Coccomyxaceae</taxon>
        <taxon>Coccomyxa</taxon>
    </lineage>
</organism>
<reference evidence="11 12" key="1">
    <citation type="submission" date="2024-06" db="EMBL/GenBank/DDBJ databases">
        <authorList>
            <person name="Kraege A."/>
            <person name="Thomma B."/>
        </authorList>
    </citation>
    <scope>NUCLEOTIDE SEQUENCE [LARGE SCALE GENOMIC DNA]</scope>
</reference>
<dbReference type="Gene3D" id="1.50.10.10">
    <property type="match status" value="1"/>
</dbReference>
<evidence type="ECO:0000256" key="9">
    <source>
        <dbReference type="SAM" id="MobiDB-lite"/>
    </source>
</evidence>
<evidence type="ECO:0000256" key="6">
    <source>
        <dbReference type="ARBA" id="ARBA00023277"/>
    </source>
</evidence>
<comment type="similarity">
    <text evidence="2">Belongs to the glycosyl hydrolase 9 (cellulase E) family.</text>
</comment>
<evidence type="ECO:0000313" key="12">
    <source>
        <dbReference type="Proteomes" id="UP001497392"/>
    </source>
</evidence>
<dbReference type="SUPFAM" id="SSF48208">
    <property type="entry name" value="Six-hairpin glycosidases"/>
    <property type="match status" value="1"/>
</dbReference>
<keyword evidence="12" id="KW-1185">Reference proteome</keyword>
<sequence length="662" mass="73248">MCCLVLAFAPTAQAANKVPKGAAKATLKKGGAEDCTDSTSAACYDHTGNIGIGSVKVVDTFPNKADPAYQYSEVLHKSFIFYFQQRSGKLPHQRIAWRTDSCAECKGPSGEDLSGGYYEAGGSYLKFSFPTAFTLTQLAWGVVQYRDGYAKVGELQEALDAIKWGVDYLLNCHTEPMKFVAMYGSSEVDFGYFGPPEEHLEWTEEEREATYITPEDPSSEICGEVAATFAASAMALRETEPEYAEKLISHAKQMLEFGLAYPGSYMTSKLEGLKDHSKHYPSSNYNDEMAWGALWLHLATEDAEYLKIASNHYAKLKNWKADNYAYDWDNKSPALHVLFNQVATPEAAMYTANAKQYFDDYLPGPNRTVFHTKKGLSWRNAWGVLRYSANNAFVAFVLADQQQKQGEEAFAAKLFTYATSQINYMLGDAGRSYVIGFGKSPPSTPFHKWSFNSYIDYPTRGESYEIQHEDFHNTDRPNTFLAYGALVGGPGAEDTFQDSRGWCCAAYNEVAIDYNAAFTGAVARLVDFYDNMKPFSDCTLDLGWTHPNATLALKPEWPADDCYHGCCNGETAPVSSVDIGAKASAAKETAKEAIKTAEEVAGKLTKDVATEAKAAEGKIIEVMEELRKGASAGAHGAERKHRRAKDAKHQRDRRQSRMGLEI</sequence>
<evidence type="ECO:0000256" key="7">
    <source>
        <dbReference type="ARBA" id="ARBA00023295"/>
    </source>
</evidence>
<keyword evidence="4" id="KW-0378">Hydrolase</keyword>
<keyword evidence="7" id="KW-0326">Glycosidase</keyword>
<protein>
    <recommendedName>
        <fullName evidence="3">cellulase</fullName>
        <ecNumber evidence="3">3.2.1.4</ecNumber>
    </recommendedName>
</protein>
<comment type="catalytic activity">
    <reaction evidence="1">
        <text>Endohydrolysis of (1-&gt;4)-beta-D-glucosidic linkages in cellulose, lichenin and cereal beta-D-glucans.</text>
        <dbReference type="EC" id="3.2.1.4"/>
    </reaction>
</comment>
<dbReference type="InterPro" id="IPR001701">
    <property type="entry name" value="Glyco_hydro_9"/>
</dbReference>
<dbReference type="Proteomes" id="UP001497392">
    <property type="component" value="Unassembled WGS sequence"/>
</dbReference>
<feature type="region of interest" description="Disordered" evidence="9">
    <location>
        <begin position="630"/>
        <end position="662"/>
    </location>
</feature>
<name>A0ABP1FQ82_9CHLO</name>
<evidence type="ECO:0000256" key="5">
    <source>
        <dbReference type="ARBA" id="ARBA00023001"/>
    </source>
</evidence>
<dbReference type="InterPro" id="IPR008928">
    <property type="entry name" value="6-hairpin_glycosidase_sf"/>
</dbReference>
<dbReference type="Pfam" id="PF00759">
    <property type="entry name" value="Glyco_hydro_9"/>
    <property type="match status" value="1"/>
</dbReference>